<name>D2R7G7_PIRSD</name>
<dbReference type="AlphaFoldDB" id="D2R7G7"/>
<dbReference type="Proteomes" id="UP000001887">
    <property type="component" value="Chromosome"/>
</dbReference>
<feature type="compositionally biased region" description="Basic and acidic residues" evidence="1">
    <location>
        <begin position="103"/>
        <end position="118"/>
    </location>
</feature>
<feature type="signal peptide" evidence="2">
    <location>
        <begin position="1"/>
        <end position="25"/>
    </location>
</feature>
<dbReference type="EMBL" id="CP001848">
    <property type="protein sequence ID" value="ADB15663.1"/>
    <property type="molecule type" value="Genomic_DNA"/>
</dbReference>
<dbReference type="KEGG" id="psl:Psta_0979"/>
<sequence length="236" mass="25195" precursor="true">MNLNHHNHCAWVTLTSALLIGVALVGCETTTVPLTPATNPAANATAEPTAVASDPIASTPAATPAPTIQTTSAETPIAETSSAEKPATPPSDGPPTGAATKPLADRTPRRPGEPEKITFDDLIIGMQADIVFRPWMLTDRAKELEGERVIISGFMHGGVEDINKTKEFVLLRNLECKFGPGGQADHLSQVVLKPGTFTRYPGKTTIRVEGTIKLAPFEGPDGNTWYIYRLEDAVMK</sequence>
<dbReference type="HOGENOM" id="CLU_1174553_0_0_0"/>
<gene>
    <name evidence="3" type="ordered locus">Psta_0979</name>
</gene>
<dbReference type="eggNOG" id="COG3170">
    <property type="taxonomic scope" value="Bacteria"/>
</dbReference>
<accession>D2R7G7</accession>
<keyword evidence="2" id="KW-0732">Signal</keyword>
<protein>
    <recommendedName>
        <fullName evidence="5">Lipoprotein</fullName>
    </recommendedName>
</protein>
<organism evidence="3 4">
    <name type="scientific">Pirellula staleyi (strain ATCC 27377 / DSM 6068 / ICPB 4128)</name>
    <name type="common">Pirella staleyi</name>
    <dbReference type="NCBI Taxonomy" id="530564"/>
    <lineage>
        <taxon>Bacteria</taxon>
        <taxon>Pseudomonadati</taxon>
        <taxon>Planctomycetota</taxon>
        <taxon>Planctomycetia</taxon>
        <taxon>Pirellulales</taxon>
        <taxon>Pirellulaceae</taxon>
        <taxon>Pirellula</taxon>
    </lineage>
</organism>
<evidence type="ECO:0000313" key="3">
    <source>
        <dbReference type="EMBL" id="ADB15663.1"/>
    </source>
</evidence>
<reference evidence="3 4" key="1">
    <citation type="journal article" date="2009" name="Stand. Genomic Sci.">
        <title>Complete genome sequence of Pirellula staleyi type strain (ATCC 27377).</title>
        <authorList>
            <person name="Clum A."/>
            <person name="Tindall B.J."/>
            <person name="Sikorski J."/>
            <person name="Ivanova N."/>
            <person name="Mavrommatis K."/>
            <person name="Lucas S."/>
            <person name="Glavina del Rio T."/>
            <person name="Nolan M."/>
            <person name="Chen F."/>
            <person name="Tice H."/>
            <person name="Pitluck S."/>
            <person name="Cheng J.F."/>
            <person name="Chertkov O."/>
            <person name="Brettin T."/>
            <person name="Han C."/>
            <person name="Detter J.C."/>
            <person name="Kuske C."/>
            <person name="Bruce D."/>
            <person name="Goodwin L."/>
            <person name="Ovchinikova G."/>
            <person name="Pati A."/>
            <person name="Mikhailova N."/>
            <person name="Chen A."/>
            <person name="Palaniappan K."/>
            <person name="Land M."/>
            <person name="Hauser L."/>
            <person name="Chang Y.J."/>
            <person name="Jeffries C.D."/>
            <person name="Chain P."/>
            <person name="Rohde M."/>
            <person name="Goker M."/>
            <person name="Bristow J."/>
            <person name="Eisen J.A."/>
            <person name="Markowitz V."/>
            <person name="Hugenholtz P."/>
            <person name="Kyrpides N.C."/>
            <person name="Klenk H.P."/>
            <person name="Lapidus A."/>
        </authorList>
    </citation>
    <scope>NUCLEOTIDE SEQUENCE [LARGE SCALE GENOMIC DNA]</scope>
    <source>
        <strain evidence="4">ATCC 27377 / DSM 6068 / ICPB 4128</strain>
    </source>
</reference>
<evidence type="ECO:0000313" key="4">
    <source>
        <dbReference type="Proteomes" id="UP000001887"/>
    </source>
</evidence>
<feature type="chain" id="PRO_5003034714" description="Lipoprotein" evidence="2">
    <location>
        <begin position="26"/>
        <end position="236"/>
    </location>
</feature>
<feature type="compositionally biased region" description="Low complexity" evidence="1">
    <location>
        <begin position="45"/>
        <end position="73"/>
    </location>
</feature>
<dbReference type="Gene3D" id="2.40.50.870">
    <property type="entry name" value="Protein of unknown function (DUF3299)"/>
    <property type="match status" value="1"/>
</dbReference>
<dbReference type="OrthoDB" id="267771at2"/>
<feature type="region of interest" description="Disordered" evidence="1">
    <location>
        <begin position="45"/>
        <end position="118"/>
    </location>
</feature>
<evidence type="ECO:0000256" key="2">
    <source>
        <dbReference type="SAM" id="SignalP"/>
    </source>
</evidence>
<evidence type="ECO:0008006" key="5">
    <source>
        <dbReference type="Google" id="ProtNLM"/>
    </source>
</evidence>
<dbReference type="STRING" id="530564.Psta_0979"/>
<proteinExistence type="predicted"/>
<keyword evidence="4" id="KW-1185">Reference proteome</keyword>
<evidence type="ECO:0000256" key="1">
    <source>
        <dbReference type="SAM" id="MobiDB-lite"/>
    </source>
</evidence>